<sequence>MQQNIGGQTVREVERLRKTAQRTATVEMKGASVGYLIALFGTESPQRMQLLQPDEAYNDHEGSFAKSLDEMMERLEAELRIRGTDRISYYEAVLHPTDFGKTVEAMYRVAYLINEGRVIYHSTEDEIQSQLSVFLSESIISLLII</sequence>
<reference evidence="2 3" key="2">
    <citation type="submission" date="2018-11" db="EMBL/GenBank/DDBJ databases">
        <authorList>
            <consortium name="Pathogen Informatics"/>
        </authorList>
    </citation>
    <scope>NUCLEOTIDE SEQUENCE [LARGE SCALE GENOMIC DNA]</scope>
</reference>
<keyword evidence="3" id="KW-1185">Reference proteome</keyword>
<proteinExistence type="predicted"/>
<dbReference type="EMBL" id="UYRR01000012">
    <property type="protein sequence ID" value="VDK17322.1"/>
    <property type="molecule type" value="Genomic_DNA"/>
</dbReference>
<dbReference type="OrthoDB" id="361242at2759"/>
<evidence type="ECO:0000313" key="3">
    <source>
        <dbReference type="Proteomes" id="UP000267096"/>
    </source>
</evidence>
<reference evidence="4" key="1">
    <citation type="submission" date="2017-02" db="UniProtKB">
        <authorList>
            <consortium name="WormBaseParasite"/>
        </authorList>
    </citation>
    <scope>IDENTIFICATION</scope>
</reference>
<protein>
    <submittedName>
        <fullName evidence="4">Nse4_C domain-containing protein</fullName>
    </submittedName>
</protein>
<accession>A0A0M3IY28</accession>
<organism evidence="4">
    <name type="scientific">Anisakis simplex</name>
    <name type="common">Herring worm</name>
    <dbReference type="NCBI Taxonomy" id="6269"/>
    <lineage>
        <taxon>Eukaryota</taxon>
        <taxon>Metazoa</taxon>
        <taxon>Ecdysozoa</taxon>
        <taxon>Nematoda</taxon>
        <taxon>Chromadorea</taxon>
        <taxon>Rhabditida</taxon>
        <taxon>Spirurina</taxon>
        <taxon>Ascaridomorpha</taxon>
        <taxon>Ascaridoidea</taxon>
        <taxon>Anisakidae</taxon>
        <taxon>Anisakis</taxon>
        <taxon>Anisakis simplex complex</taxon>
    </lineage>
</organism>
<dbReference type="WBParaSite" id="ASIM_0000014101-mRNA-1">
    <property type="protein sequence ID" value="ASIM_0000014101-mRNA-1"/>
    <property type="gene ID" value="ASIM_0000014101"/>
</dbReference>
<dbReference type="AlphaFoldDB" id="A0A0M3IY28"/>
<feature type="domain" description="Non-structural maintenance of chromosome element 4 C-terminal" evidence="1">
    <location>
        <begin position="87"/>
        <end position="126"/>
    </location>
</feature>
<evidence type="ECO:0000313" key="4">
    <source>
        <dbReference type="WBParaSite" id="ASIM_0000014101-mRNA-1"/>
    </source>
</evidence>
<name>A0A0M3IY28_ANISI</name>
<gene>
    <name evidence="2" type="ORF">ASIM_LOCUS56</name>
</gene>
<dbReference type="Pfam" id="PF08743">
    <property type="entry name" value="Nse4_C"/>
    <property type="match status" value="1"/>
</dbReference>
<evidence type="ECO:0000313" key="2">
    <source>
        <dbReference type="EMBL" id="VDK17322.1"/>
    </source>
</evidence>
<dbReference type="Proteomes" id="UP000267096">
    <property type="component" value="Unassembled WGS sequence"/>
</dbReference>
<dbReference type="InterPro" id="IPR014854">
    <property type="entry name" value="Nse4_C"/>
</dbReference>
<evidence type="ECO:0000259" key="1">
    <source>
        <dbReference type="Pfam" id="PF08743"/>
    </source>
</evidence>